<protein>
    <recommendedName>
        <fullName evidence="4">CARDB domain-containing protein</fullName>
    </recommendedName>
</protein>
<dbReference type="OrthoDB" id="65070at2157"/>
<organism evidence="2 3">
    <name type="scientific">Methanospirillum lacunae</name>
    <dbReference type="NCBI Taxonomy" id="668570"/>
    <lineage>
        <taxon>Archaea</taxon>
        <taxon>Methanobacteriati</taxon>
        <taxon>Methanobacteriota</taxon>
        <taxon>Stenosarchaea group</taxon>
        <taxon>Methanomicrobia</taxon>
        <taxon>Methanomicrobiales</taxon>
        <taxon>Methanospirillaceae</taxon>
        <taxon>Methanospirillum</taxon>
    </lineage>
</organism>
<keyword evidence="1" id="KW-0812">Transmembrane</keyword>
<dbReference type="Proteomes" id="UP000245657">
    <property type="component" value="Unassembled WGS sequence"/>
</dbReference>
<evidence type="ECO:0000256" key="1">
    <source>
        <dbReference type="SAM" id="Phobius"/>
    </source>
</evidence>
<evidence type="ECO:0008006" key="4">
    <source>
        <dbReference type="Google" id="ProtNLM"/>
    </source>
</evidence>
<dbReference type="GeneID" id="97547608"/>
<dbReference type="Gene3D" id="2.60.40.10">
    <property type="entry name" value="Immunoglobulins"/>
    <property type="match status" value="1"/>
</dbReference>
<reference evidence="2 3" key="1">
    <citation type="submission" date="2018-05" db="EMBL/GenBank/DDBJ databases">
        <title>Draft genome of Methanospirillum lacunae Ki8-1.</title>
        <authorList>
            <person name="Dueholm M.S."/>
            <person name="Nielsen P.H."/>
            <person name="Bakmann L.F."/>
            <person name="Otzen D.E."/>
        </authorList>
    </citation>
    <scope>NUCLEOTIDE SEQUENCE [LARGE SCALE GENOMIC DNA]</scope>
    <source>
        <strain evidence="2 3">Ki8-1</strain>
    </source>
</reference>
<accession>A0A2V2MVS4</accession>
<name>A0A2V2MVS4_9EURY</name>
<feature type="transmembrane region" description="Helical" evidence="1">
    <location>
        <begin position="363"/>
        <end position="383"/>
    </location>
</feature>
<sequence length="398" mass="43295">MNQTYLIIILMCALMAGITPSSALETPVDHEAAQISVQNVTLDPEVLMQGDIGNIVIQIRNTGNQSVAIRRAELSCEDLTVLNDQTYDSVGTLGPGNNMKFAFSIKADHEDGTYYLKFYLDFMGSGSLRYYIPVTVENSEPQVSVIDSPDTYTTDRKDQIHLTIGNPRKDSIDGVIITPKGDGITSTQSSVFVGRLEPNGQKNVTLEITPHTETNLTVDASYKNGNNKHMVSLEVPVETGVRNIRAEPIVSDLEVIKSGDYYTLKGNIVNNGLEFAHSIILSVGSPASSIDPSPTYVVGNLEPDESTNFKISLTCPGETFPLTINYKDIEGDSCSDTTTINLSHPELNPFQKQKKPGIFGDPITLIGIIIGLVVLIGVVILIARKFNSGRNSSDLVRK</sequence>
<gene>
    <name evidence="2" type="ORF">DK846_15030</name>
</gene>
<comment type="caution">
    <text evidence="2">The sequence shown here is derived from an EMBL/GenBank/DDBJ whole genome shotgun (WGS) entry which is preliminary data.</text>
</comment>
<dbReference type="RefSeq" id="WP_109969819.1">
    <property type="nucleotide sequence ID" value="NZ_CP176093.1"/>
</dbReference>
<dbReference type="SUPFAM" id="SSF49309">
    <property type="entry name" value="Transglutaminase, two C-terminal domains"/>
    <property type="match status" value="1"/>
</dbReference>
<dbReference type="GO" id="GO:0003810">
    <property type="term" value="F:protein-glutamine gamma-glutamyltransferase activity"/>
    <property type="evidence" value="ECO:0007669"/>
    <property type="project" value="InterPro"/>
</dbReference>
<dbReference type="PANTHER" id="PTHR35902">
    <property type="entry name" value="S-LAYER DOMAIN-LIKE PROTEIN-RELATED"/>
    <property type="match status" value="1"/>
</dbReference>
<proteinExistence type="predicted"/>
<dbReference type="PANTHER" id="PTHR35902:SF3">
    <property type="entry name" value="NPCBM-ASSOCIATED, NEW3 DOMAIN OF ALPHA-GALACTOSIDASE"/>
    <property type="match status" value="1"/>
</dbReference>
<keyword evidence="1" id="KW-1133">Transmembrane helix</keyword>
<keyword evidence="1" id="KW-0472">Membrane</keyword>
<keyword evidence="3" id="KW-1185">Reference proteome</keyword>
<evidence type="ECO:0000313" key="3">
    <source>
        <dbReference type="Proteomes" id="UP000245657"/>
    </source>
</evidence>
<dbReference type="AlphaFoldDB" id="A0A2V2MVS4"/>
<dbReference type="InterPro" id="IPR036238">
    <property type="entry name" value="Transglutaminase_C_sf"/>
</dbReference>
<dbReference type="InterPro" id="IPR013783">
    <property type="entry name" value="Ig-like_fold"/>
</dbReference>
<dbReference type="EMBL" id="QGMY01000014">
    <property type="protein sequence ID" value="PWR70390.1"/>
    <property type="molecule type" value="Genomic_DNA"/>
</dbReference>
<evidence type="ECO:0000313" key="2">
    <source>
        <dbReference type="EMBL" id="PWR70390.1"/>
    </source>
</evidence>